<feature type="compositionally biased region" description="Acidic residues" evidence="1">
    <location>
        <begin position="516"/>
        <end position="528"/>
    </location>
</feature>
<feature type="region of interest" description="Disordered" evidence="1">
    <location>
        <begin position="95"/>
        <end position="224"/>
    </location>
</feature>
<feature type="compositionally biased region" description="Low complexity" evidence="1">
    <location>
        <begin position="406"/>
        <end position="417"/>
    </location>
</feature>
<protein>
    <submittedName>
        <fullName evidence="2">Uncharacterized protein</fullName>
    </submittedName>
</protein>
<feature type="compositionally biased region" description="Polar residues" evidence="1">
    <location>
        <begin position="165"/>
        <end position="177"/>
    </location>
</feature>
<name>A0ABT5F969_9BACT</name>
<keyword evidence="3" id="KW-1185">Reference proteome</keyword>
<feature type="region of interest" description="Disordered" evidence="1">
    <location>
        <begin position="364"/>
        <end position="496"/>
    </location>
</feature>
<evidence type="ECO:0000256" key="1">
    <source>
        <dbReference type="SAM" id="MobiDB-lite"/>
    </source>
</evidence>
<reference evidence="2 3" key="1">
    <citation type="submission" date="2022-11" db="EMBL/GenBank/DDBJ databases">
        <title>Minimal conservation of predation-associated metabolite biosynthetic gene clusters underscores biosynthetic potential of Myxococcota including descriptions for ten novel species: Archangium lansinium sp. nov., Myxococcus landrumus sp. nov., Nannocystis bai.</title>
        <authorList>
            <person name="Ahearne A."/>
            <person name="Stevens C."/>
            <person name="Dowd S."/>
        </authorList>
    </citation>
    <scope>NUCLEOTIDE SEQUENCE [LARGE SCALE GENOMIC DNA]</scope>
    <source>
        <strain evidence="2 3">RJM3</strain>
    </source>
</reference>
<dbReference type="RefSeq" id="WP_271931255.1">
    <property type="nucleotide sequence ID" value="NZ_JAQNDO010000002.1"/>
</dbReference>
<proteinExistence type="predicted"/>
<sequence length="528" mass="56626">MSRAHVLSALARIANVRGQTSISMAELARRSRGDIKTVRRAVHHLHEQGTWLRIEPMTWGELVQALPGWRMPEHADPDGTATYLFTLLDGYGQPAAETFGQGGPGLRATRPQRPPRPGPRHTSPGRSPRPEARAELPELAGSAPAPALAPEPAPDTAAPIEAGNQAVSRTPLPTTSGCEGWLPRSGDKQTPPPDLVKETERADGAPEGRSTHISVSSSPEEGGESWREAWEAIVSAHRKHFARVYGVAPRSPRGLKRSDPSEAGEHLAAVARTVEAKLRARGADPAPGDVLRALADRTLALWLDRPGKSNYLRDERHPLRLLCAELEGRIGEAEALVSAELSPRRAAPAKPKEPERVATWEEREAARRAAMEQIRRAPAGPLDTPIPRPTSSVRVDSAEPERLAEDAPPAAAGPELPQLVPHGAELDARPAPRRPQTAAEWAARFEAPADGPARAQDGHQDAPAHPGGERSPAPGRLDATPGPWRPLARGGRGWGAAPVFPARIRHFLGRPSAEVDGNELTEGEPPPE</sequence>
<feature type="compositionally biased region" description="Basic and acidic residues" evidence="1">
    <location>
        <begin position="364"/>
        <end position="375"/>
    </location>
</feature>
<dbReference type="Proteomes" id="UP001221411">
    <property type="component" value="Unassembled WGS sequence"/>
</dbReference>
<feature type="compositionally biased region" description="Low complexity" evidence="1">
    <location>
        <begin position="434"/>
        <end position="449"/>
    </location>
</feature>
<feature type="compositionally biased region" description="Basic and acidic residues" evidence="1">
    <location>
        <begin position="396"/>
        <end position="405"/>
    </location>
</feature>
<dbReference type="EMBL" id="JAQNDO010000002">
    <property type="protein sequence ID" value="MDC0750052.1"/>
    <property type="molecule type" value="Genomic_DNA"/>
</dbReference>
<organism evidence="2 3">
    <name type="scientific">Polyangium mundeleinium</name>
    <dbReference type="NCBI Taxonomy" id="2995306"/>
    <lineage>
        <taxon>Bacteria</taxon>
        <taxon>Pseudomonadati</taxon>
        <taxon>Myxococcota</taxon>
        <taxon>Polyangia</taxon>
        <taxon>Polyangiales</taxon>
        <taxon>Polyangiaceae</taxon>
        <taxon>Polyangium</taxon>
    </lineage>
</organism>
<feature type="region of interest" description="Disordered" evidence="1">
    <location>
        <begin position="508"/>
        <end position="528"/>
    </location>
</feature>
<evidence type="ECO:0000313" key="3">
    <source>
        <dbReference type="Proteomes" id="UP001221411"/>
    </source>
</evidence>
<feature type="compositionally biased region" description="Basic and acidic residues" evidence="1">
    <location>
        <begin position="350"/>
        <end position="359"/>
    </location>
</feature>
<feature type="region of interest" description="Disordered" evidence="1">
    <location>
        <begin position="340"/>
        <end position="359"/>
    </location>
</feature>
<comment type="caution">
    <text evidence="2">The sequence shown here is derived from an EMBL/GenBank/DDBJ whole genome shotgun (WGS) entry which is preliminary data.</text>
</comment>
<feature type="compositionally biased region" description="Low complexity" evidence="1">
    <location>
        <begin position="137"/>
        <end position="146"/>
    </location>
</feature>
<gene>
    <name evidence="2" type="ORF">POL67_52490</name>
</gene>
<accession>A0ABT5F969</accession>
<feature type="compositionally biased region" description="Basic and acidic residues" evidence="1">
    <location>
        <begin position="195"/>
        <end position="210"/>
    </location>
</feature>
<evidence type="ECO:0000313" key="2">
    <source>
        <dbReference type="EMBL" id="MDC0750052.1"/>
    </source>
</evidence>